<dbReference type="EMBL" id="CADCVB010000028">
    <property type="protein sequence ID" value="CAA9411987.1"/>
    <property type="molecule type" value="Genomic_DNA"/>
</dbReference>
<name>A0A6N3ITW5_9ACTN</name>
<feature type="region of interest" description="Disordered" evidence="1">
    <location>
        <begin position="1"/>
        <end position="37"/>
    </location>
</feature>
<feature type="non-terminal residue" evidence="2">
    <location>
        <position position="47"/>
    </location>
</feature>
<evidence type="ECO:0000256" key="1">
    <source>
        <dbReference type="SAM" id="MobiDB-lite"/>
    </source>
</evidence>
<gene>
    <name evidence="2" type="ORF">AVDCRST_MAG78-446</name>
</gene>
<evidence type="ECO:0000313" key="2">
    <source>
        <dbReference type="EMBL" id="CAA9411987.1"/>
    </source>
</evidence>
<sequence>AAGSGFYDVGGRDGRGLPSRRRRLQEDRGGPECRGVPGLLVAGGARV</sequence>
<accession>A0A6N3ITW5</accession>
<dbReference type="AlphaFoldDB" id="A0A6N3ITW5"/>
<organism evidence="2">
    <name type="scientific">uncultured Rubrobacteraceae bacterium</name>
    <dbReference type="NCBI Taxonomy" id="349277"/>
    <lineage>
        <taxon>Bacteria</taxon>
        <taxon>Bacillati</taxon>
        <taxon>Actinomycetota</taxon>
        <taxon>Rubrobacteria</taxon>
        <taxon>Rubrobacterales</taxon>
        <taxon>Rubrobacteraceae</taxon>
        <taxon>environmental samples</taxon>
    </lineage>
</organism>
<proteinExistence type="predicted"/>
<reference evidence="2" key="1">
    <citation type="submission" date="2020-02" db="EMBL/GenBank/DDBJ databases">
        <authorList>
            <person name="Meier V. D."/>
        </authorList>
    </citation>
    <scope>NUCLEOTIDE SEQUENCE</scope>
    <source>
        <strain evidence="2">AVDCRST_MAG78</strain>
    </source>
</reference>
<protein>
    <submittedName>
        <fullName evidence="2">Uncharacterized protein</fullName>
    </submittedName>
</protein>
<feature type="non-terminal residue" evidence="2">
    <location>
        <position position="1"/>
    </location>
</feature>